<evidence type="ECO:0000313" key="3">
    <source>
        <dbReference type="Proteomes" id="UP000030745"/>
    </source>
</evidence>
<dbReference type="Proteomes" id="UP000030745">
    <property type="component" value="Unassembled WGS sequence"/>
</dbReference>
<protein>
    <submittedName>
        <fullName evidence="2">Uncharacterized protein</fullName>
    </submittedName>
</protein>
<evidence type="ECO:0000313" key="2">
    <source>
        <dbReference type="EMBL" id="KDO23245.1"/>
    </source>
</evidence>
<dbReference type="OrthoDB" id="10290519at2759"/>
<dbReference type="AlphaFoldDB" id="A0A067C2A2"/>
<dbReference type="EMBL" id="KK583256">
    <property type="protein sequence ID" value="KDO23245.1"/>
    <property type="molecule type" value="Genomic_DNA"/>
</dbReference>
<keyword evidence="3" id="KW-1185">Reference proteome</keyword>
<organism evidence="2 3">
    <name type="scientific">Saprolegnia parasitica (strain CBS 223.65)</name>
    <dbReference type="NCBI Taxonomy" id="695850"/>
    <lineage>
        <taxon>Eukaryota</taxon>
        <taxon>Sar</taxon>
        <taxon>Stramenopiles</taxon>
        <taxon>Oomycota</taxon>
        <taxon>Saprolegniomycetes</taxon>
        <taxon>Saprolegniales</taxon>
        <taxon>Saprolegniaceae</taxon>
        <taxon>Saprolegnia</taxon>
    </lineage>
</organism>
<dbReference type="GeneID" id="24133235"/>
<feature type="compositionally biased region" description="Basic residues" evidence="1">
    <location>
        <begin position="8"/>
        <end position="18"/>
    </location>
</feature>
<sequence>MGSPMAHEKKRMPNRARRSLPDERKRHVGIIARLLHESAAKSSVPPHQVGKTLLRLAVKMENQLYAATHGRALTDEAIRKHLVFLATRACSKPTR</sequence>
<dbReference type="VEuPathDB" id="FungiDB:SPRG_11174"/>
<reference evidence="2 3" key="1">
    <citation type="journal article" date="2013" name="PLoS Genet.">
        <title>Distinctive expansion of potential virulence genes in the genome of the oomycete fish pathogen Saprolegnia parasitica.</title>
        <authorList>
            <person name="Jiang R.H."/>
            <person name="de Bruijn I."/>
            <person name="Haas B.J."/>
            <person name="Belmonte R."/>
            <person name="Lobach L."/>
            <person name="Christie J."/>
            <person name="van den Ackerveken G."/>
            <person name="Bottin A."/>
            <person name="Bulone V."/>
            <person name="Diaz-Moreno S.M."/>
            <person name="Dumas B."/>
            <person name="Fan L."/>
            <person name="Gaulin E."/>
            <person name="Govers F."/>
            <person name="Grenville-Briggs L.J."/>
            <person name="Horner N.R."/>
            <person name="Levin J.Z."/>
            <person name="Mammella M."/>
            <person name="Meijer H.J."/>
            <person name="Morris P."/>
            <person name="Nusbaum C."/>
            <person name="Oome S."/>
            <person name="Phillips A.J."/>
            <person name="van Rooyen D."/>
            <person name="Rzeszutek E."/>
            <person name="Saraiva M."/>
            <person name="Secombes C.J."/>
            <person name="Seidl M.F."/>
            <person name="Snel B."/>
            <person name="Stassen J.H."/>
            <person name="Sykes S."/>
            <person name="Tripathy S."/>
            <person name="van den Berg H."/>
            <person name="Vega-Arreguin J.C."/>
            <person name="Wawra S."/>
            <person name="Young S.K."/>
            <person name="Zeng Q."/>
            <person name="Dieguez-Uribeondo J."/>
            <person name="Russ C."/>
            <person name="Tyler B.M."/>
            <person name="van West P."/>
        </authorList>
    </citation>
    <scope>NUCLEOTIDE SEQUENCE [LARGE SCALE GENOMIC DNA]</scope>
    <source>
        <strain evidence="2 3">CBS 223.65</strain>
    </source>
</reference>
<dbReference type="OMA" id="SPMAHEK"/>
<dbReference type="KEGG" id="spar:SPRG_11174"/>
<evidence type="ECO:0000256" key="1">
    <source>
        <dbReference type="SAM" id="MobiDB-lite"/>
    </source>
</evidence>
<gene>
    <name evidence="2" type="ORF">SPRG_11174</name>
</gene>
<feature type="region of interest" description="Disordered" evidence="1">
    <location>
        <begin position="1"/>
        <end position="25"/>
    </location>
</feature>
<dbReference type="RefSeq" id="XP_012206034.1">
    <property type="nucleotide sequence ID" value="XM_012350644.1"/>
</dbReference>
<name>A0A067C2A2_SAPPC</name>
<proteinExistence type="predicted"/>
<accession>A0A067C2A2</accession>